<evidence type="ECO:0000256" key="1">
    <source>
        <dbReference type="SAM" id="Phobius"/>
    </source>
</evidence>
<dbReference type="PROSITE" id="PS50157">
    <property type="entry name" value="ZINC_FINGER_C2H2_2"/>
    <property type="match status" value="1"/>
</dbReference>
<protein>
    <recommendedName>
        <fullName evidence="2">C2H2-type domain-containing protein</fullName>
    </recommendedName>
</protein>
<sequence>MVCIQRNLYPDLMVLVLADTEIKCDICGSIFENTDKLHQHKKESHQAKFSKERPQVSKSSRYKATAIAAVIAVAIIMVVYFSDDTSNPTGTVQGVLCQPVEATDFHIHAHLDLIVDSKSVTIPAGVGIKPNECLYWVHTHDTSGVIHIESPKQDTFTLGQFIEVWDNTPGISSKFEDLTHGGNNIKVFVNGTEVPGNYFNLKLSAHDEIVLVSGDVPQSVPSSYEFGRL</sequence>
<evidence type="ECO:0000313" key="4">
    <source>
        <dbReference type="Proteomes" id="UP000196239"/>
    </source>
</evidence>
<reference evidence="4" key="1">
    <citation type="submission" date="2015-10" db="EMBL/GenBank/DDBJ databases">
        <authorList>
            <person name="Lehtovirta-Morley L.E."/>
            <person name="Vieille C."/>
        </authorList>
    </citation>
    <scope>NUCLEOTIDE SEQUENCE [LARGE SCALE GENOMIC DNA]</scope>
</reference>
<gene>
    <name evidence="3" type="ORF">NDEV_0914</name>
</gene>
<organism evidence="3 4">
    <name type="scientific">Nitrosotalea devaniterrae</name>
    <dbReference type="NCBI Taxonomy" id="1078905"/>
    <lineage>
        <taxon>Archaea</taxon>
        <taxon>Nitrososphaerota</taxon>
        <taxon>Nitrososphaeria</taxon>
        <taxon>Nitrosotaleales</taxon>
        <taxon>Nitrosotaleaceae</taxon>
        <taxon>Nitrosotalea</taxon>
    </lineage>
</organism>
<evidence type="ECO:0000313" key="3">
    <source>
        <dbReference type="EMBL" id="CUR51679.1"/>
    </source>
</evidence>
<keyword evidence="4" id="KW-1185">Reference proteome</keyword>
<dbReference type="AlphaFoldDB" id="A0A128A2V4"/>
<keyword evidence="1" id="KW-1133">Transmembrane helix</keyword>
<dbReference type="EMBL" id="LN890280">
    <property type="protein sequence ID" value="CUR51679.1"/>
    <property type="molecule type" value="Genomic_DNA"/>
</dbReference>
<accession>A0A128A2V4</accession>
<feature type="transmembrane region" description="Helical" evidence="1">
    <location>
        <begin position="62"/>
        <end position="81"/>
    </location>
</feature>
<name>A0A128A2V4_9ARCH</name>
<proteinExistence type="predicted"/>
<feature type="domain" description="C2H2-type" evidence="2">
    <location>
        <begin position="22"/>
        <end position="50"/>
    </location>
</feature>
<dbReference type="KEGG" id="ndv:NDEV_0914"/>
<dbReference type="PROSITE" id="PS00028">
    <property type="entry name" value="ZINC_FINGER_C2H2_1"/>
    <property type="match status" value="1"/>
</dbReference>
<evidence type="ECO:0000259" key="2">
    <source>
        <dbReference type="PROSITE" id="PS50157"/>
    </source>
</evidence>
<keyword evidence="1" id="KW-0472">Membrane</keyword>
<dbReference type="Proteomes" id="UP000196239">
    <property type="component" value="Chromosome 1"/>
</dbReference>
<keyword evidence="1" id="KW-0812">Transmembrane</keyword>
<dbReference type="InterPro" id="IPR013087">
    <property type="entry name" value="Znf_C2H2_type"/>
</dbReference>